<dbReference type="Proteomes" id="UP000663864">
    <property type="component" value="Unassembled WGS sequence"/>
</dbReference>
<evidence type="ECO:0000313" key="1">
    <source>
        <dbReference type="EMBL" id="CAF1132366.1"/>
    </source>
</evidence>
<evidence type="ECO:0000313" key="2">
    <source>
        <dbReference type="EMBL" id="CAF3696614.1"/>
    </source>
</evidence>
<reference evidence="1" key="1">
    <citation type="submission" date="2021-02" db="EMBL/GenBank/DDBJ databases">
        <authorList>
            <person name="Nowell W R."/>
        </authorList>
    </citation>
    <scope>NUCLEOTIDE SEQUENCE</scope>
</reference>
<accession>A0A814REF1</accession>
<proteinExistence type="predicted"/>
<evidence type="ECO:0000313" key="3">
    <source>
        <dbReference type="Proteomes" id="UP000663864"/>
    </source>
</evidence>
<protein>
    <submittedName>
        <fullName evidence="1">Uncharacterized protein</fullName>
    </submittedName>
</protein>
<organism evidence="1 3">
    <name type="scientific">Rotaria sordida</name>
    <dbReference type="NCBI Taxonomy" id="392033"/>
    <lineage>
        <taxon>Eukaryota</taxon>
        <taxon>Metazoa</taxon>
        <taxon>Spiralia</taxon>
        <taxon>Gnathifera</taxon>
        <taxon>Rotifera</taxon>
        <taxon>Eurotatoria</taxon>
        <taxon>Bdelloidea</taxon>
        <taxon>Philodinida</taxon>
        <taxon>Philodinidae</taxon>
        <taxon>Rotaria</taxon>
    </lineage>
</organism>
<name>A0A814REF1_9BILA</name>
<dbReference type="AlphaFoldDB" id="A0A814REF1"/>
<dbReference type="EMBL" id="CAJOBD010000616">
    <property type="protein sequence ID" value="CAF3696614.1"/>
    <property type="molecule type" value="Genomic_DNA"/>
</dbReference>
<gene>
    <name evidence="2" type="ORF">JBS370_LOCUS9221</name>
    <name evidence="1" type="ORF">ZHD862_LOCUS19207</name>
</gene>
<comment type="caution">
    <text evidence="1">The sequence shown here is derived from an EMBL/GenBank/DDBJ whole genome shotgun (WGS) entry which is preliminary data.</text>
</comment>
<dbReference type="EMBL" id="CAJNOT010001032">
    <property type="protein sequence ID" value="CAF1132366.1"/>
    <property type="molecule type" value="Genomic_DNA"/>
</dbReference>
<dbReference type="Proteomes" id="UP000663836">
    <property type="component" value="Unassembled WGS sequence"/>
</dbReference>
<dbReference type="SUPFAM" id="SSF101908">
    <property type="entry name" value="Putative isomerase YbhE"/>
    <property type="match status" value="1"/>
</dbReference>
<sequence>MSTLKRFRPSTELICSHVHCIEPASSVSCAHCPLTFCLQHLVEHQIAIDKENKYLISAIENCRTHLKTLQFNDNRFELFQQLNQWQKTMIENVEMMKKEIYLIYEQYDQEFNRIKKTMLNNDNNDEKSLKEIFNHLKQSLKTLESSHLELIIPKLNSTIHLIKPNFNTLLSNSQITIRPNLDQFLLLSKIVFTLDYDPIDITHFITSSQYLIIYKSSRSIFQLFNNIGEHLCDINYDHINYGDLNQLIWSSYVNGFLLATSKQLLKLNCTTKRITRYIDIGFGFFKDICTCDESILLVHNLGTSLGDVIEHYSNNQMIQRCWKSDLYVDEIHMKETMEIFRIRISNHLVAIDALFTDKILICDISRAMKCLFRIDTKQYNILSISPVYDTQQWLLFVTDEQNEYLQQRIFVIDAQENDDQRRMRELKCNGFLPTNICFFGSNHFIITRTENKEEEKFLFECRKMHNIF</sequence>